<evidence type="ECO:0000256" key="12">
    <source>
        <dbReference type="PROSITE-ProRule" id="PRU01360"/>
    </source>
</evidence>
<evidence type="ECO:0000256" key="14">
    <source>
        <dbReference type="RuleBase" id="RU003357"/>
    </source>
</evidence>
<dbReference type="SUPFAM" id="SSF56935">
    <property type="entry name" value="Porins"/>
    <property type="match status" value="1"/>
</dbReference>
<evidence type="ECO:0000256" key="8">
    <source>
        <dbReference type="ARBA" id="ARBA00023065"/>
    </source>
</evidence>
<accession>A0A562KH01</accession>
<dbReference type="InterPro" id="IPR012910">
    <property type="entry name" value="Plug_dom"/>
</dbReference>
<comment type="similarity">
    <text evidence="12 14">Belongs to the TonB-dependent receptor family.</text>
</comment>
<evidence type="ECO:0000313" key="18">
    <source>
        <dbReference type="EMBL" id="TWH94555.1"/>
    </source>
</evidence>
<evidence type="ECO:0000256" key="3">
    <source>
        <dbReference type="ARBA" id="ARBA00022452"/>
    </source>
</evidence>
<proteinExistence type="inferred from homology"/>
<feature type="domain" description="TonB-dependent receptor-like beta-barrel" evidence="16">
    <location>
        <begin position="274"/>
        <end position="698"/>
    </location>
</feature>
<keyword evidence="11 12" id="KW-0998">Cell outer membrane</keyword>
<evidence type="ECO:0000256" key="6">
    <source>
        <dbReference type="ARBA" id="ARBA00022729"/>
    </source>
</evidence>
<protein>
    <submittedName>
        <fullName evidence="18">Iron complex outermembrane receptor protein</fullName>
    </submittedName>
</protein>
<evidence type="ECO:0000256" key="7">
    <source>
        <dbReference type="ARBA" id="ARBA00023004"/>
    </source>
</evidence>
<keyword evidence="5 12" id="KW-0812">Transmembrane</keyword>
<dbReference type="InterPro" id="IPR036942">
    <property type="entry name" value="Beta-barrel_TonB_sf"/>
</dbReference>
<keyword evidence="2 12" id="KW-0813">Transport</keyword>
<evidence type="ECO:0000256" key="9">
    <source>
        <dbReference type="ARBA" id="ARBA00023077"/>
    </source>
</evidence>
<dbReference type="GO" id="GO:0009279">
    <property type="term" value="C:cell outer membrane"/>
    <property type="evidence" value="ECO:0007669"/>
    <property type="project" value="UniProtKB-SubCell"/>
</dbReference>
<evidence type="ECO:0000256" key="10">
    <source>
        <dbReference type="ARBA" id="ARBA00023136"/>
    </source>
</evidence>
<reference evidence="18 19" key="1">
    <citation type="journal article" date="2015" name="Stand. Genomic Sci.">
        <title>Genomic Encyclopedia of Bacterial and Archaeal Type Strains, Phase III: the genomes of soil and plant-associated and newly described type strains.</title>
        <authorList>
            <person name="Whitman W.B."/>
            <person name="Woyke T."/>
            <person name="Klenk H.P."/>
            <person name="Zhou Y."/>
            <person name="Lilburn T.G."/>
            <person name="Beck B.J."/>
            <person name="De Vos P."/>
            <person name="Vandamme P."/>
            <person name="Eisen J.A."/>
            <person name="Garrity G."/>
            <person name="Hugenholtz P."/>
            <person name="Kyrpides N.C."/>
        </authorList>
    </citation>
    <scope>NUCLEOTIDE SEQUENCE [LARGE SCALE GENOMIC DNA]</scope>
    <source>
        <strain evidence="18 19">CGMCC 1.7748</strain>
    </source>
</reference>
<gene>
    <name evidence="18" type="ORF">IQ35_01798</name>
</gene>
<keyword evidence="18" id="KW-0675">Receptor</keyword>
<comment type="caution">
    <text evidence="18">The sequence shown here is derived from an EMBL/GenBank/DDBJ whole genome shotgun (WGS) entry which is preliminary data.</text>
</comment>
<dbReference type="InterPro" id="IPR000531">
    <property type="entry name" value="Beta-barrel_TonB"/>
</dbReference>
<keyword evidence="8" id="KW-0406">Ion transport</keyword>
<keyword evidence="19" id="KW-1185">Reference proteome</keyword>
<dbReference type="RefSeq" id="WP_031290360.1">
    <property type="nucleotide sequence ID" value="NZ_JACIIY010000003.1"/>
</dbReference>
<dbReference type="Pfam" id="PF07715">
    <property type="entry name" value="Plug"/>
    <property type="match status" value="1"/>
</dbReference>
<evidence type="ECO:0000256" key="2">
    <source>
        <dbReference type="ARBA" id="ARBA00022448"/>
    </source>
</evidence>
<keyword evidence="4" id="KW-0410">Iron transport</keyword>
<evidence type="ECO:0000256" key="4">
    <source>
        <dbReference type="ARBA" id="ARBA00022496"/>
    </source>
</evidence>
<dbReference type="InterPro" id="IPR039426">
    <property type="entry name" value="TonB-dep_rcpt-like"/>
</dbReference>
<dbReference type="CDD" id="cd01347">
    <property type="entry name" value="ligand_gated_channel"/>
    <property type="match status" value="1"/>
</dbReference>
<evidence type="ECO:0000256" key="15">
    <source>
        <dbReference type="SAM" id="SignalP"/>
    </source>
</evidence>
<keyword evidence="6 15" id="KW-0732">Signal</keyword>
<organism evidence="18 19">
    <name type="scientific">Sphingobium wenxiniae (strain DSM 21828 / CGMCC 1.7748 / JZ-1)</name>
    <dbReference type="NCBI Taxonomy" id="595605"/>
    <lineage>
        <taxon>Bacteria</taxon>
        <taxon>Pseudomonadati</taxon>
        <taxon>Pseudomonadota</taxon>
        <taxon>Alphaproteobacteria</taxon>
        <taxon>Sphingomonadales</taxon>
        <taxon>Sphingomonadaceae</taxon>
        <taxon>Sphingobium</taxon>
    </lineage>
</organism>
<comment type="subcellular location">
    <subcellularLocation>
        <location evidence="1 12">Cell outer membrane</location>
        <topology evidence="1 12">Multi-pass membrane protein</topology>
    </subcellularLocation>
</comment>
<keyword evidence="7" id="KW-0408">Iron</keyword>
<dbReference type="InterPro" id="IPR010917">
    <property type="entry name" value="TonB_rcpt_CS"/>
</dbReference>
<dbReference type="Gene3D" id="2.40.170.20">
    <property type="entry name" value="TonB-dependent receptor, beta-barrel domain"/>
    <property type="match status" value="1"/>
</dbReference>
<evidence type="ECO:0000259" key="16">
    <source>
        <dbReference type="Pfam" id="PF00593"/>
    </source>
</evidence>
<feature type="chain" id="PRO_5022142504" evidence="15">
    <location>
        <begin position="26"/>
        <end position="732"/>
    </location>
</feature>
<dbReference type="GO" id="GO:0006826">
    <property type="term" value="P:iron ion transport"/>
    <property type="evidence" value="ECO:0007669"/>
    <property type="project" value="UniProtKB-KW"/>
</dbReference>
<feature type="signal peptide" evidence="15">
    <location>
        <begin position="1"/>
        <end position="25"/>
    </location>
</feature>
<name>A0A562KH01_SPHWJ</name>
<dbReference type="PANTHER" id="PTHR32552">
    <property type="entry name" value="FERRICHROME IRON RECEPTOR-RELATED"/>
    <property type="match status" value="1"/>
</dbReference>
<evidence type="ECO:0000313" key="19">
    <source>
        <dbReference type="Proteomes" id="UP000316624"/>
    </source>
</evidence>
<evidence type="ECO:0000256" key="1">
    <source>
        <dbReference type="ARBA" id="ARBA00004571"/>
    </source>
</evidence>
<dbReference type="EMBL" id="VLKK01000005">
    <property type="protein sequence ID" value="TWH94555.1"/>
    <property type="molecule type" value="Genomic_DNA"/>
</dbReference>
<dbReference type="PROSITE" id="PS01156">
    <property type="entry name" value="TONB_DEPENDENT_REC_2"/>
    <property type="match status" value="1"/>
</dbReference>
<dbReference type="Pfam" id="PF00593">
    <property type="entry name" value="TonB_dep_Rec_b-barrel"/>
    <property type="match status" value="1"/>
</dbReference>
<dbReference type="Proteomes" id="UP000316624">
    <property type="component" value="Unassembled WGS sequence"/>
</dbReference>
<dbReference type="PROSITE" id="PS52016">
    <property type="entry name" value="TONB_DEPENDENT_REC_3"/>
    <property type="match status" value="1"/>
</dbReference>
<feature type="domain" description="TonB-dependent receptor plug" evidence="17">
    <location>
        <begin position="57"/>
        <end position="162"/>
    </location>
</feature>
<evidence type="ECO:0000256" key="5">
    <source>
        <dbReference type="ARBA" id="ARBA00022692"/>
    </source>
</evidence>
<evidence type="ECO:0000259" key="17">
    <source>
        <dbReference type="Pfam" id="PF07715"/>
    </source>
</evidence>
<evidence type="ECO:0000256" key="13">
    <source>
        <dbReference type="PROSITE-ProRule" id="PRU10144"/>
    </source>
</evidence>
<keyword evidence="10 12" id="KW-0472">Membrane</keyword>
<keyword evidence="3 12" id="KW-1134">Transmembrane beta strand</keyword>
<evidence type="ECO:0000256" key="11">
    <source>
        <dbReference type="ARBA" id="ARBA00023237"/>
    </source>
</evidence>
<dbReference type="PANTHER" id="PTHR32552:SF81">
    <property type="entry name" value="TONB-DEPENDENT OUTER MEMBRANE RECEPTOR"/>
    <property type="match status" value="1"/>
</dbReference>
<sequence>MRGGKMLLAASAMVNVMTFAGAAWAQDSTASANVGPQDASVNADIVVTAQRRSELARDVPLSLTALSGDALRSAGVTDTYSLQNLTPGLKMDRVGNFTLPAIRGITTTITGPAADANVAIYLDGVYQPATVANTFDLPDVERVEVLKGPQGTLFGRNATGGAIQVFTKEPSYELTGAGTVSYGNYDDFIAKGFISAPLVADKLAVSLSGFYHSNDSYYHDIRPDGPGLSGAKAWLVRGKLRMDLTERLKVILSGSYSDRRESVAIYGSPLNGNTVAKLLDPNAIIPTRPLDVALNDDSRPQHVKAYELSGKIQWEGDGGTLTSITAYNKFKLRNVLDADYAYTPNGVGVNYHVNSYDRYFSQELNYASDLDGPFNFVLGFYYTDGEGAWYPLGVQTPSYGVSIYGRQEVKSYAGFGELYYNITDKLSVIGGLRYSWEKRSQSGDQFLGSVSAPVPAHLTFIDSKKWDSFTPRASIRYAITPRSNVYFTYSQGFKSGVYNTSNVAQADLANPEKVKAFEVGYKGRLSSALTIDAAAFYYKYDDLQANIFTSVNGVPLSFVRNAANARIYGAEVDAQYVFSPAFDLRAALSYLDPKYQDFTNASVNVPNALNAGNDTIAYDASGQQMIRAPSFTASVTANGHADVAGGKLDLMASLYYTTKVYFTFDHRIQQPGYATVDARAAWTPANSGLTVSVYGKNLTDKVTLGGTFVTEVADGVSYTQPRTYGVQLDYRF</sequence>
<feature type="short sequence motif" description="TonB C-terminal box" evidence="13">
    <location>
        <begin position="715"/>
        <end position="732"/>
    </location>
</feature>
<keyword evidence="9 14" id="KW-0798">TonB box</keyword>
<dbReference type="AlphaFoldDB" id="A0A562KH01"/>